<dbReference type="PROSITE" id="PS50090">
    <property type="entry name" value="MYB_LIKE"/>
    <property type="match status" value="1"/>
</dbReference>
<dbReference type="RefSeq" id="XP_022145147.1">
    <property type="nucleotide sequence ID" value="XM_022289455.1"/>
</dbReference>
<dbReference type="Proteomes" id="UP000504603">
    <property type="component" value="Unplaced"/>
</dbReference>
<dbReference type="InterPro" id="IPR017930">
    <property type="entry name" value="Myb_dom"/>
</dbReference>
<dbReference type="GO" id="GO:0009739">
    <property type="term" value="P:response to gibberellin"/>
    <property type="evidence" value="ECO:0007669"/>
    <property type="project" value="TreeGrafter"/>
</dbReference>
<protein>
    <submittedName>
        <fullName evidence="9">Uncharacterized protein LOC111014661</fullName>
    </submittedName>
</protein>
<dbReference type="SMART" id="SM00717">
    <property type="entry name" value="SANT"/>
    <property type="match status" value="1"/>
</dbReference>
<reference evidence="9" key="1">
    <citation type="submission" date="2025-08" db="UniProtKB">
        <authorList>
            <consortium name="RefSeq"/>
        </authorList>
    </citation>
    <scope>IDENTIFICATION</scope>
    <source>
        <strain evidence="9">OHB3-1</strain>
    </source>
</reference>
<keyword evidence="2" id="KW-0805">Transcription regulation</keyword>
<gene>
    <name evidence="9" type="primary">LOC111014661</name>
</gene>
<dbReference type="Pfam" id="PF00249">
    <property type="entry name" value="Myb_DNA-binding"/>
    <property type="match status" value="1"/>
</dbReference>
<dbReference type="PANTHER" id="PTHR44191:SF21">
    <property type="entry name" value="TRANSCRIPTION FACTOR SRM1"/>
    <property type="match status" value="1"/>
</dbReference>
<keyword evidence="4" id="KW-0804">Transcription</keyword>
<keyword evidence="5" id="KW-0539">Nucleus</keyword>
<dbReference type="GeneID" id="111014661"/>
<dbReference type="Gene3D" id="1.10.10.60">
    <property type="entry name" value="Homeodomain-like"/>
    <property type="match status" value="1"/>
</dbReference>
<dbReference type="GO" id="GO:0009751">
    <property type="term" value="P:response to salicylic acid"/>
    <property type="evidence" value="ECO:0007669"/>
    <property type="project" value="TreeGrafter"/>
</dbReference>
<evidence type="ECO:0000256" key="3">
    <source>
        <dbReference type="ARBA" id="ARBA00023125"/>
    </source>
</evidence>
<evidence type="ECO:0000313" key="8">
    <source>
        <dbReference type="Proteomes" id="UP000504603"/>
    </source>
</evidence>
<keyword evidence="8" id="KW-1185">Reference proteome</keyword>
<dbReference type="InterPro" id="IPR052245">
    <property type="entry name" value="Plant_Stress_Dev_TF"/>
</dbReference>
<evidence type="ECO:0000313" key="9">
    <source>
        <dbReference type="RefSeq" id="XP_022145147.1"/>
    </source>
</evidence>
<accession>A0A6J1CVN6</accession>
<sequence>MAAATTVTVDLQQLPPSPPADFSHFDNPFQEVLPEIPPTTSRNTCGLFLLGEEMYDSSSSSSCLYCNWAKTPMEEQLSPLLSLDDWDVDGFYNETMPLPSSAPAPEVREEMELVNCDNNPSPMVLLELSSDDAAETTITSVLLSAVNSAVNLPDRPGAEEAGSGNLPVRRWTKDEHMLFLLGEEKYGKGNWKEISTKMAVTKTSTQVTSHAQKYHKYNQNPNSKQRNGKSCISKSSIFGITAVDPHSMACLLRRRVAPAAIQPPLTLPQIQQFTITNYFPCV</sequence>
<dbReference type="GO" id="GO:0003677">
    <property type="term" value="F:DNA binding"/>
    <property type="evidence" value="ECO:0007669"/>
    <property type="project" value="UniProtKB-KW"/>
</dbReference>
<keyword evidence="3" id="KW-0238">DNA-binding</keyword>
<comment type="subcellular location">
    <subcellularLocation>
        <location evidence="1">Nucleus</location>
    </subcellularLocation>
</comment>
<evidence type="ECO:0000259" key="6">
    <source>
        <dbReference type="PROSITE" id="PS50090"/>
    </source>
</evidence>
<evidence type="ECO:0000256" key="5">
    <source>
        <dbReference type="ARBA" id="ARBA00023242"/>
    </source>
</evidence>
<dbReference type="CDD" id="cd00167">
    <property type="entry name" value="SANT"/>
    <property type="match status" value="1"/>
</dbReference>
<dbReference type="PROSITE" id="PS51294">
    <property type="entry name" value="HTH_MYB"/>
    <property type="match status" value="1"/>
</dbReference>
<dbReference type="InterPro" id="IPR006447">
    <property type="entry name" value="Myb_dom_plants"/>
</dbReference>
<dbReference type="AlphaFoldDB" id="A0A6J1CVN6"/>
<name>A0A6J1CVN6_MOMCH</name>
<dbReference type="InterPro" id="IPR009057">
    <property type="entry name" value="Homeodomain-like_sf"/>
</dbReference>
<feature type="domain" description="Myb-like" evidence="6">
    <location>
        <begin position="170"/>
        <end position="215"/>
    </location>
</feature>
<dbReference type="GO" id="GO:0005634">
    <property type="term" value="C:nucleus"/>
    <property type="evidence" value="ECO:0007669"/>
    <property type="project" value="UniProtKB-SubCell"/>
</dbReference>
<organism evidence="8 9">
    <name type="scientific">Momordica charantia</name>
    <name type="common">Bitter gourd</name>
    <name type="synonym">Balsam pear</name>
    <dbReference type="NCBI Taxonomy" id="3673"/>
    <lineage>
        <taxon>Eukaryota</taxon>
        <taxon>Viridiplantae</taxon>
        <taxon>Streptophyta</taxon>
        <taxon>Embryophyta</taxon>
        <taxon>Tracheophyta</taxon>
        <taxon>Spermatophyta</taxon>
        <taxon>Magnoliopsida</taxon>
        <taxon>eudicotyledons</taxon>
        <taxon>Gunneridae</taxon>
        <taxon>Pentapetalae</taxon>
        <taxon>rosids</taxon>
        <taxon>fabids</taxon>
        <taxon>Cucurbitales</taxon>
        <taxon>Cucurbitaceae</taxon>
        <taxon>Momordiceae</taxon>
        <taxon>Momordica</taxon>
    </lineage>
</organism>
<dbReference type="GO" id="GO:0006355">
    <property type="term" value="P:regulation of DNA-templated transcription"/>
    <property type="evidence" value="ECO:0007669"/>
    <property type="project" value="UniProtKB-ARBA"/>
</dbReference>
<dbReference type="NCBIfam" id="TIGR01557">
    <property type="entry name" value="myb_SHAQKYF"/>
    <property type="match status" value="1"/>
</dbReference>
<evidence type="ECO:0000256" key="1">
    <source>
        <dbReference type="ARBA" id="ARBA00004123"/>
    </source>
</evidence>
<dbReference type="PANTHER" id="PTHR44191">
    <property type="entry name" value="TRANSCRIPTION FACTOR KUA1"/>
    <property type="match status" value="1"/>
</dbReference>
<feature type="domain" description="HTH myb-type" evidence="7">
    <location>
        <begin position="169"/>
        <end position="219"/>
    </location>
</feature>
<evidence type="ECO:0000256" key="4">
    <source>
        <dbReference type="ARBA" id="ARBA00023163"/>
    </source>
</evidence>
<dbReference type="SUPFAM" id="SSF46689">
    <property type="entry name" value="Homeodomain-like"/>
    <property type="match status" value="1"/>
</dbReference>
<dbReference type="KEGG" id="mcha:111014661"/>
<dbReference type="InterPro" id="IPR001005">
    <property type="entry name" value="SANT/Myb"/>
</dbReference>
<dbReference type="OrthoDB" id="1434370at2759"/>
<evidence type="ECO:0000259" key="7">
    <source>
        <dbReference type="PROSITE" id="PS51294"/>
    </source>
</evidence>
<evidence type="ECO:0000256" key="2">
    <source>
        <dbReference type="ARBA" id="ARBA00023015"/>
    </source>
</evidence>
<proteinExistence type="predicted"/>